<feature type="compositionally biased region" description="Basic and acidic residues" evidence="2">
    <location>
        <begin position="272"/>
        <end position="284"/>
    </location>
</feature>
<evidence type="ECO:0000259" key="3">
    <source>
        <dbReference type="Pfam" id="PF08190"/>
    </source>
</evidence>
<dbReference type="PANTHER" id="PTHR22997">
    <property type="entry name" value="PIH1 DOMAIN-CONTAINING PROTEIN 1"/>
    <property type="match status" value="1"/>
</dbReference>
<evidence type="ECO:0000256" key="2">
    <source>
        <dbReference type="SAM" id="MobiDB-lite"/>
    </source>
</evidence>
<name>A0AAV0V985_9STRA</name>
<evidence type="ECO:0000313" key="5">
    <source>
        <dbReference type="Proteomes" id="UP001162029"/>
    </source>
</evidence>
<reference evidence="4" key="1">
    <citation type="submission" date="2022-12" db="EMBL/GenBank/DDBJ databases">
        <authorList>
            <person name="Webb A."/>
        </authorList>
    </citation>
    <scope>NUCLEOTIDE SEQUENCE</scope>
    <source>
        <strain evidence="4">Pd1</strain>
    </source>
</reference>
<feature type="compositionally biased region" description="Polar residues" evidence="2">
    <location>
        <begin position="254"/>
        <end position="271"/>
    </location>
</feature>
<evidence type="ECO:0000313" key="4">
    <source>
        <dbReference type="EMBL" id="CAI5745661.1"/>
    </source>
</evidence>
<dbReference type="Pfam" id="PF08190">
    <property type="entry name" value="PIH1"/>
    <property type="match status" value="1"/>
</dbReference>
<dbReference type="InterPro" id="IPR012981">
    <property type="entry name" value="PIH1_N"/>
</dbReference>
<organism evidence="4 5">
    <name type="scientific">Peronospora destructor</name>
    <dbReference type="NCBI Taxonomy" id="86335"/>
    <lineage>
        <taxon>Eukaryota</taxon>
        <taxon>Sar</taxon>
        <taxon>Stramenopiles</taxon>
        <taxon>Oomycota</taxon>
        <taxon>Peronosporomycetes</taxon>
        <taxon>Peronosporales</taxon>
        <taxon>Peronosporaceae</taxon>
        <taxon>Peronospora</taxon>
    </lineage>
</organism>
<dbReference type="Proteomes" id="UP001162029">
    <property type="component" value="Unassembled WGS sequence"/>
</dbReference>
<feature type="region of interest" description="Disordered" evidence="2">
    <location>
        <begin position="254"/>
        <end position="291"/>
    </location>
</feature>
<feature type="domain" description="PIH1 N-terminal" evidence="3">
    <location>
        <begin position="44"/>
        <end position="208"/>
    </location>
</feature>
<accession>A0AAV0V985</accession>
<gene>
    <name evidence="4" type="ORF">PDE001_LOCUS10713</name>
</gene>
<keyword evidence="5" id="KW-1185">Reference proteome</keyword>
<proteinExistence type="inferred from homology"/>
<dbReference type="PANTHER" id="PTHR22997:SF0">
    <property type="entry name" value="PIH1 DOMAIN-CONTAINING PROTEIN 1"/>
    <property type="match status" value="1"/>
</dbReference>
<dbReference type="AlphaFoldDB" id="A0AAV0V985"/>
<comment type="caution">
    <text evidence="4">The sequence shown here is derived from an EMBL/GenBank/DDBJ whole genome shotgun (WGS) entry which is preliminary data.</text>
</comment>
<dbReference type="EMBL" id="CANTFM010002302">
    <property type="protein sequence ID" value="CAI5745661.1"/>
    <property type="molecule type" value="Genomic_DNA"/>
</dbReference>
<dbReference type="GO" id="GO:0005737">
    <property type="term" value="C:cytoplasm"/>
    <property type="evidence" value="ECO:0007669"/>
    <property type="project" value="TreeGrafter"/>
</dbReference>
<evidence type="ECO:0000256" key="1">
    <source>
        <dbReference type="ARBA" id="ARBA00008511"/>
    </source>
</evidence>
<comment type="similarity">
    <text evidence="1">Belongs to the PIH1 family.</text>
</comment>
<sequence>MTPVTSGFKSCVTSTEQSKFLSAIKDSRFRSLLNDYIHVRTDVLNHDETVHRLSQLQNEPNVLETKQVVQIQPGFVVKTKYDNRQKVFINVCSSDKMQPPPNIKVTSDQQRSSWTLPYSLGPERLEMDKRGADVPTFDVCFHPQVVEFAIAQVDYRHMVITTCFDAIEHTIRDSRCKPSVRLARKYHILKGMYYKSGDPIPMWLRKKDHAVTEMSKSKIVKRLQAKNKTKVDISQDNSLMLDDKESIMAAVNQADNPESTQVEQADDSTSLIEERSTSDFDPKQKAGKIQQKKKLEHELAYRGRFEHLHDVQADPDNQASGDGYRPKELVVEVNFPRSISAKGKDLDAMAPIQRQAQRHPPTAVTRSSQAVMTDLAAIKDDDVFDDLPPLKGEIDTSEVRAEETKSSLSMSASIIESASKAVVDPIKPPFETHNTLKCLAYIVNVAGIDSASVKLTLPSNRWLRLQFLDSDKQAYEMHVAILPVDVDPSTAEFDVASENMVIILHKKFAATASAA</sequence>
<dbReference type="InterPro" id="IPR050734">
    <property type="entry name" value="PIH1/Kintoun_subfamily"/>
</dbReference>
<protein>
    <recommendedName>
        <fullName evidence="3">PIH1 N-terminal domain-containing protein</fullName>
    </recommendedName>
</protein>